<dbReference type="InterPro" id="IPR050498">
    <property type="entry name" value="Ycf3"/>
</dbReference>
<dbReference type="EMBL" id="JACHEO010000002">
    <property type="protein sequence ID" value="MBB5346973.1"/>
    <property type="molecule type" value="Genomic_DNA"/>
</dbReference>
<dbReference type="AlphaFoldDB" id="A0A840UQR4"/>
<accession>A0A840UQR4</accession>
<proteinExistence type="predicted"/>
<keyword evidence="1" id="KW-0677">Repeat</keyword>
<dbReference type="Gene3D" id="1.25.40.10">
    <property type="entry name" value="Tetratricopeptide repeat domain"/>
    <property type="match status" value="1"/>
</dbReference>
<dbReference type="SUPFAM" id="SSF48452">
    <property type="entry name" value="TPR-like"/>
    <property type="match status" value="1"/>
</dbReference>
<evidence type="ECO:0000313" key="4">
    <source>
        <dbReference type="EMBL" id="MBB5346973.1"/>
    </source>
</evidence>
<dbReference type="PANTHER" id="PTHR44858">
    <property type="entry name" value="TETRATRICOPEPTIDE REPEAT PROTEIN 6"/>
    <property type="match status" value="1"/>
</dbReference>
<dbReference type="Proteomes" id="UP000539642">
    <property type="component" value="Unassembled WGS sequence"/>
</dbReference>
<evidence type="ECO:0000256" key="1">
    <source>
        <dbReference type="ARBA" id="ARBA00022737"/>
    </source>
</evidence>
<dbReference type="SMART" id="SM00028">
    <property type="entry name" value="TPR"/>
    <property type="match status" value="4"/>
</dbReference>
<reference evidence="4 5" key="1">
    <citation type="submission" date="2020-08" db="EMBL/GenBank/DDBJ databases">
        <title>Genomic Encyclopedia of Type Strains, Phase IV (KMG-IV): sequencing the most valuable type-strain genomes for metagenomic binning, comparative biology and taxonomic classification.</title>
        <authorList>
            <person name="Goeker M."/>
        </authorList>
    </citation>
    <scope>NUCLEOTIDE SEQUENCE [LARGE SCALE GENOMIC DNA]</scope>
    <source>
        <strain evidence="4 5">DSM 28570</strain>
    </source>
</reference>
<sequence length="197" mass="22241">MSSLQNIFMLALVSLLFGGLLVRADPSLASTNKERVNASIRKAESYSRQGNNVAALKIYNQAITMYPGNTELYYGRAAVWGRAGQYGRALKDLSVVMNRAGRRYPHAVRFRADCYMALGYMQKAVEDYKTFLRKAPEDGKVWSYLAEAYTLMGRRDLALQAIRKGLATNSHWDGKLRKLQQQIMVGEPIQPHKPFSN</sequence>
<dbReference type="InterPro" id="IPR011990">
    <property type="entry name" value="TPR-like_helical_dom_sf"/>
</dbReference>
<evidence type="ECO:0000256" key="2">
    <source>
        <dbReference type="ARBA" id="ARBA00022803"/>
    </source>
</evidence>
<dbReference type="InterPro" id="IPR019734">
    <property type="entry name" value="TPR_rpt"/>
</dbReference>
<organism evidence="4 5">
    <name type="scientific">Desulfoprunum benzoelyticum</name>
    <dbReference type="NCBI Taxonomy" id="1506996"/>
    <lineage>
        <taxon>Bacteria</taxon>
        <taxon>Pseudomonadati</taxon>
        <taxon>Thermodesulfobacteriota</taxon>
        <taxon>Desulfobulbia</taxon>
        <taxon>Desulfobulbales</taxon>
        <taxon>Desulfobulbaceae</taxon>
        <taxon>Desulfoprunum</taxon>
    </lineage>
</organism>
<keyword evidence="2" id="KW-0802">TPR repeat</keyword>
<protein>
    <submittedName>
        <fullName evidence="4">Tetratricopeptide (TPR) repeat protein</fullName>
    </submittedName>
</protein>
<evidence type="ECO:0000313" key="5">
    <source>
        <dbReference type="Proteomes" id="UP000539642"/>
    </source>
</evidence>
<dbReference type="InterPro" id="IPR005158">
    <property type="entry name" value="BTAD"/>
</dbReference>
<dbReference type="Pfam" id="PF03704">
    <property type="entry name" value="BTAD"/>
    <property type="match status" value="1"/>
</dbReference>
<keyword evidence="5" id="KW-1185">Reference proteome</keyword>
<comment type="caution">
    <text evidence="4">The sequence shown here is derived from an EMBL/GenBank/DDBJ whole genome shotgun (WGS) entry which is preliminary data.</text>
</comment>
<feature type="domain" description="Bacterial transcriptional activator" evidence="3">
    <location>
        <begin position="43"/>
        <end position="164"/>
    </location>
</feature>
<name>A0A840UQR4_9BACT</name>
<gene>
    <name evidence="4" type="ORF">HNQ81_000683</name>
</gene>
<dbReference type="PANTHER" id="PTHR44858:SF1">
    <property type="entry name" value="UDP-N-ACETYLGLUCOSAMINE--PEPTIDE N-ACETYLGLUCOSAMINYLTRANSFERASE SPINDLY-RELATED"/>
    <property type="match status" value="1"/>
</dbReference>
<evidence type="ECO:0000259" key="3">
    <source>
        <dbReference type="Pfam" id="PF03704"/>
    </source>
</evidence>
<dbReference type="RefSeq" id="WP_183348312.1">
    <property type="nucleotide sequence ID" value="NZ_JACHEO010000002.1"/>
</dbReference>